<accession>A0ABU0ISN3</accession>
<protein>
    <recommendedName>
        <fullName evidence="3">YdhG-like domain-containing protein</fullName>
    </recommendedName>
</protein>
<name>A0ABU0ISN3_9CAUL</name>
<gene>
    <name evidence="1" type="ORF">QO010_002808</name>
</gene>
<comment type="caution">
    <text evidence="1">The sequence shown here is derived from an EMBL/GenBank/DDBJ whole genome shotgun (WGS) entry which is preliminary data.</text>
</comment>
<keyword evidence="2" id="KW-1185">Reference proteome</keyword>
<dbReference type="Proteomes" id="UP001228905">
    <property type="component" value="Unassembled WGS sequence"/>
</dbReference>
<sequence length="135" mass="14777">MTGDHDAVAAQLAALMRRHAVGMIETKGGETSLEMVAPHPNPLHPKQPMWFGGVRSGKAYASYHLMPLYTHPALLERLSPELKKRMQGKSCLNFKAADEGLFEELAAITQEGARLYAEPLTYSEGAVSTARGRDK</sequence>
<dbReference type="RefSeq" id="WP_307350100.1">
    <property type="nucleotide sequence ID" value="NZ_JAUSVS010000005.1"/>
</dbReference>
<proteinExistence type="predicted"/>
<evidence type="ECO:0000313" key="1">
    <source>
        <dbReference type="EMBL" id="MDQ0465024.1"/>
    </source>
</evidence>
<evidence type="ECO:0000313" key="2">
    <source>
        <dbReference type="Proteomes" id="UP001228905"/>
    </source>
</evidence>
<dbReference type="EMBL" id="JAUSVS010000005">
    <property type="protein sequence ID" value="MDQ0465024.1"/>
    <property type="molecule type" value="Genomic_DNA"/>
</dbReference>
<evidence type="ECO:0008006" key="3">
    <source>
        <dbReference type="Google" id="ProtNLM"/>
    </source>
</evidence>
<reference evidence="1 2" key="1">
    <citation type="submission" date="2023-07" db="EMBL/GenBank/DDBJ databases">
        <title>Genomic Encyclopedia of Type Strains, Phase IV (KMG-IV): sequencing the most valuable type-strain genomes for metagenomic binning, comparative biology and taxonomic classification.</title>
        <authorList>
            <person name="Goeker M."/>
        </authorList>
    </citation>
    <scope>NUCLEOTIDE SEQUENCE [LARGE SCALE GENOMIC DNA]</scope>
    <source>
        <strain evidence="1 2">DSM 18695</strain>
    </source>
</reference>
<organism evidence="1 2">
    <name type="scientific">Caulobacter ginsengisoli</name>
    <dbReference type="NCBI Taxonomy" id="400775"/>
    <lineage>
        <taxon>Bacteria</taxon>
        <taxon>Pseudomonadati</taxon>
        <taxon>Pseudomonadota</taxon>
        <taxon>Alphaproteobacteria</taxon>
        <taxon>Caulobacterales</taxon>
        <taxon>Caulobacteraceae</taxon>
        <taxon>Caulobacter</taxon>
    </lineage>
</organism>